<evidence type="ECO:0000256" key="1">
    <source>
        <dbReference type="ARBA" id="ARBA00004613"/>
    </source>
</evidence>
<dbReference type="Pfam" id="PF14717">
    <property type="entry name" value="DUF4465"/>
    <property type="match status" value="1"/>
</dbReference>
<reference evidence="4" key="1">
    <citation type="submission" date="2019-11" db="EMBL/GenBank/DDBJ databases">
        <title>Genomic insights into an expanded diversity of filamentous marine cyanobacteria reveals the extraordinary biosynthetic potential of Moorea and Okeania.</title>
        <authorList>
            <person name="Ferreira Leao T."/>
            <person name="Wang M."/>
            <person name="Moss N."/>
            <person name="Da Silva R."/>
            <person name="Sanders J."/>
            <person name="Nurk S."/>
            <person name="Gurevich A."/>
            <person name="Humphrey G."/>
            <person name="Reher R."/>
            <person name="Zhu Q."/>
            <person name="Belda-Ferre P."/>
            <person name="Glukhov E."/>
            <person name="Rex R."/>
            <person name="Dorrestein P.C."/>
            <person name="Knight R."/>
            <person name="Pevzner P."/>
            <person name="Gerwick W.H."/>
            <person name="Gerwick L."/>
        </authorList>
    </citation>
    <scope>NUCLEOTIDE SEQUENCE</scope>
    <source>
        <strain evidence="4">SIO1C4</strain>
    </source>
</reference>
<dbReference type="InterPro" id="IPR011049">
    <property type="entry name" value="Serralysin-like_metalloprot_C"/>
</dbReference>
<dbReference type="InterPro" id="IPR018511">
    <property type="entry name" value="Hemolysin-typ_Ca-bd_CS"/>
</dbReference>
<gene>
    <name evidence="4" type="ORF">F6J89_06375</name>
</gene>
<dbReference type="PANTHER" id="PTHR38340:SF1">
    <property type="entry name" value="S-LAYER PROTEIN"/>
    <property type="match status" value="1"/>
</dbReference>
<protein>
    <submittedName>
        <fullName evidence="4">DUF4465 domain-containing protein</fullName>
    </submittedName>
</protein>
<dbReference type="PRINTS" id="PR00313">
    <property type="entry name" value="CABNDNGRPT"/>
</dbReference>
<keyword evidence="2" id="KW-0964">Secreted</keyword>
<comment type="caution">
    <text evidence="4">The sequence shown here is derived from an EMBL/GenBank/DDBJ whole genome shotgun (WGS) entry which is preliminary data.</text>
</comment>
<dbReference type="InterPro" id="IPR027828">
    <property type="entry name" value="DUF4465"/>
</dbReference>
<dbReference type="PROSITE" id="PS00330">
    <property type="entry name" value="HEMOLYSIN_CALCIUM"/>
    <property type="match status" value="3"/>
</dbReference>
<evidence type="ECO:0000313" key="4">
    <source>
        <dbReference type="EMBL" id="NER27259.1"/>
    </source>
</evidence>
<dbReference type="Gene3D" id="2.60.120.1350">
    <property type="entry name" value="Protein of unknown function DUF4465"/>
    <property type="match status" value="1"/>
</dbReference>
<dbReference type="Gene3D" id="2.150.10.10">
    <property type="entry name" value="Serralysin-like metalloprotease, C-terminal"/>
    <property type="match status" value="3"/>
</dbReference>
<dbReference type="InterPro" id="IPR050557">
    <property type="entry name" value="RTX_toxin/Mannuronan_C5-epim"/>
</dbReference>
<dbReference type="GO" id="GO:0005509">
    <property type="term" value="F:calcium ion binding"/>
    <property type="evidence" value="ECO:0007669"/>
    <property type="project" value="InterPro"/>
</dbReference>
<dbReference type="SUPFAM" id="SSF51120">
    <property type="entry name" value="beta-Roll"/>
    <property type="match status" value="1"/>
</dbReference>
<feature type="region of interest" description="Disordered" evidence="3">
    <location>
        <begin position="260"/>
        <end position="302"/>
    </location>
</feature>
<evidence type="ECO:0000256" key="3">
    <source>
        <dbReference type="SAM" id="MobiDB-lite"/>
    </source>
</evidence>
<proteinExistence type="predicted"/>
<evidence type="ECO:0000256" key="2">
    <source>
        <dbReference type="ARBA" id="ARBA00022525"/>
    </source>
</evidence>
<name>A0A6B3N279_9CYAN</name>
<dbReference type="AlphaFoldDB" id="A0A6B3N279"/>
<sequence length="446" mass="46370">MTKRLSVICLGIALGFLQNNHFEDIMTGTSSFRVVDFEDLTLAPESFNNGSDGAGGFTSQDASFNNSFNSTFQSWSGWSYSNTSDTTTPGFINQYSAFTGTGFGGAGNYGIAFTFNPGDATIELPDGYELDSARITNTTYAALSMLNGDQFAKQFGGPSGNDPDFFLLTITGLDDSNTSVGTVDFYLADYRFADNSQDFIVDDWNLVDLSSLNEATKLSFALTSSDNDPVFGLNTPAYFALDDLILIDSGSNGPLVGTDGNDELDGGAGDDILRGGNGEDTLRGRRGHDRLEGQNGDDILIGNKGDDSLFGEQGDDVLRGGRGDDLLVGGAGIDSLRGGKGDDSLFGEQGDDVLRGGRGDDLLVGGAGIDSLRGGKGDDIFVVAAGAGSDVISDFSDGVDLIGLSGGLSFIDLSFSGNAIVSGAETLATLTGVDTTTLTAADFVSL</sequence>
<organism evidence="4">
    <name type="scientific">Symploca sp. SIO1C4</name>
    <dbReference type="NCBI Taxonomy" id="2607765"/>
    <lineage>
        <taxon>Bacteria</taxon>
        <taxon>Bacillati</taxon>
        <taxon>Cyanobacteriota</taxon>
        <taxon>Cyanophyceae</taxon>
        <taxon>Coleofasciculales</taxon>
        <taxon>Coleofasciculaceae</taxon>
        <taxon>Symploca</taxon>
    </lineage>
</organism>
<dbReference type="GO" id="GO:0005576">
    <property type="term" value="C:extracellular region"/>
    <property type="evidence" value="ECO:0007669"/>
    <property type="project" value="UniProtKB-SubCell"/>
</dbReference>
<dbReference type="Pfam" id="PF00353">
    <property type="entry name" value="HemolysinCabind"/>
    <property type="match status" value="3"/>
</dbReference>
<dbReference type="PANTHER" id="PTHR38340">
    <property type="entry name" value="S-LAYER PROTEIN"/>
    <property type="match status" value="1"/>
</dbReference>
<dbReference type="InterPro" id="IPR001343">
    <property type="entry name" value="Hemolysn_Ca-bd"/>
</dbReference>
<dbReference type="EMBL" id="JAAHFQ010000085">
    <property type="protein sequence ID" value="NER27259.1"/>
    <property type="molecule type" value="Genomic_DNA"/>
</dbReference>
<accession>A0A6B3N279</accession>
<comment type="subcellular location">
    <subcellularLocation>
        <location evidence="1">Secreted</location>
    </subcellularLocation>
</comment>